<dbReference type="GO" id="GO:0043005">
    <property type="term" value="C:neuron projection"/>
    <property type="evidence" value="ECO:0007669"/>
    <property type="project" value="TreeGrafter"/>
</dbReference>
<dbReference type="PANTHER" id="PTHR22589:SF14">
    <property type="entry name" value="CHOLINE O-ACETYLTRANSFERASE"/>
    <property type="match status" value="1"/>
</dbReference>
<dbReference type="PANTHER" id="PTHR22589">
    <property type="entry name" value="CARNITINE O-ACYLTRANSFERASE"/>
    <property type="match status" value="1"/>
</dbReference>
<keyword evidence="1 3" id="KW-0012">Acyltransferase</keyword>
<feature type="region of interest" description="Disordered" evidence="4">
    <location>
        <begin position="1"/>
        <end position="37"/>
    </location>
</feature>
<name>A0A1B6I858_9HEMI</name>
<feature type="non-terminal residue" evidence="6">
    <location>
        <position position="1"/>
    </location>
</feature>
<dbReference type="EMBL" id="GECU01024623">
    <property type="protein sequence ID" value="JAS83083.1"/>
    <property type="molecule type" value="Transcribed_RNA"/>
</dbReference>
<dbReference type="InterPro" id="IPR042231">
    <property type="entry name" value="Cho/carn_acyl_trans_2"/>
</dbReference>
<dbReference type="InterPro" id="IPR000542">
    <property type="entry name" value="Carn_acyl_trans"/>
</dbReference>
<dbReference type="GO" id="GO:0008292">
    <property type="term" value="P:acetylcholine biosynthetic process"/>
    <property type="evidence" value="ECO:0007669"/>
    <property type="project" value="TreeGrafter"/>
</dbReference>
<dbReference type="GO" id="GO:0005737">
    <property type="term" value="C:cytoplasm"/>
    <property type="evidence" value="ECO:0007669"/>
    <property type="project" value="TreeGrafter"/>
</dbReference>
<dbReference type="AlphaFoldDB" id="A0A1B6I858"/>
<dbReference type="InterPro" id="IPR039551">
    <property type="entry name" value="Cho/carn_acyl_trans"/>
</dbReference>
<accession>A0A1B6I858</accession>
<dbReference type="SUPFAM" id="SSF52777">
    <property type="entry name" value="CoA-dependent acyltransferases"/>
    <property type="match status" value="1"/>
</dbReference>
<organism evidence="6">
    <name type="scientific">Homalodisca liturata</name>
    <dbReference type="NCBI Taxonomy" id="320908"/>
    <lineage>
        <taxon>Eukaryota</taxon>
        <taxon>Metazoa</taxon>
        <taxon>Ecdysozoa</taxon>
        <taxon>Arthropoda</taxon>
        <taxon>Hexapoda</taxon>
        <taxon>Insecta</taxon>
        <taxon>Pterygota</taxon>
        <taxon>Neoptera</taxon>
        <taxon>Paraneoptera</taxon>
        <taxon>Hemiptera</taxon>
        <taxon>Auchenorrhyncha</taxon>
        <taxon>Membracoidea</taxon>
        <taxon>Cicadellidae</taxon>
        <taxon>Cicadellinae</taxon>
        <taxon>Proconiini</taxon>
        <taxon>Homalodisca</taxon>
    </lineage>
</organism>
<reference evidence="6" key="1">
    <citation type="submission" date="2015-11" db="EMBL/GenBank/DDBJ databases">
        <title>De novo transcriptome assembly of four potential Pierce s Disease insect vectors from Arizona vineyards.</title>
        <authorList>
            <person name="Tassone E.E."/>
        </authorList>
    </citation>
    <scope>NUCLEOTIDE SEQUENCE</scope>
</reference>
<dbReference type="GO" id="GO:0045202">
    <property type="term" value="C:synapse"/>
    <property type="evidence" value="ECO:0007669"/>
    <property type="project" value="GOC"/>
</dbReference>
<dbReference type="Gene3D" id="3.30.559.70">
    <property type="entry name" value="Choline/Carnitine o-acyltransferase, domain 2"/>
    <property type="match status" value="1"/>
</dbReference>
<feature type="compositionally biased region" description="Basic and acidic residues" evidence="4">
    <location>
        <begin position="16"/>
        <end position="28"/>
    </location>
</feature>
<protein>
    <recommendedName>
        <fullName evidence="5">Choline/carnitine acyltransferase domain-containing protein</fullName>
    </recommendedName>
</protein>
<evidence type="ECO:0000256" key="3">
    <source>
        <dbReference type="RuleBase" id="RU003801"/>
    </source>
</evidence>
<comment type="similarity">
    <text evidence="3">Belongs to the carnitine/choline acetyltransferase family.</text>
</comment>
<feature type="active site" description="Proton acceptor" evidence="2">
    <location>
        <position position="68"/>
    </location>
</feature>
<dbReference type="GO" id="GO:0004102">
    <property type="term" value="F:choline O-acetyltransferase activity"/>
    <property type="evidence" value="ECO:0007669"/>
    <property type="project" value="TreeGrafter"/>
</dbReference>
<dbReference type="GO" id="GO:0007274">
    <property type="term" value="P:neuromuscular synaptic transmission"/>
    <property type="evidence" value="ECO:0007669"/>
    <property type="project" value="TreeGrafter"/>
</dbReference>
<gene>
    <name evidence="6" type="ORF">g.58321</name>
</gene>
<feature type="non-terminal residue" evidence="6">
    <location>
        <position position="116"/>
    </location>
</feature>
<keyword evidence="3" id="KW-0808">Transferase</keyword>
<sequence length="116" mass="12734">KPLPNKFNRKPGPRGADGHRGEGRDETNMAHQMLHGGGSAFNSGNRWFDKTIQLVICPDGVNGLCYEHSPSEGVAVIQLMEEFLENCRDLEPSTSSIPPSSNALQPLQWNIPPVLE</sequence>
<evidence type="ECO:0000256" key="4">
    <source>
        <dbReference type="SAM" id="MobiDB-lite"/>
    </source>
</evidence>
<dbReference type="Pfam" id="PF00755">
    <property type="entry name" value="Carn_acyltransf"/>
    <property type="match status" value="1"/>
</dbReference>
<evidence type="ECO:0000256" key="2">
    <source>
        <dbReference type="PIRSR" id="PIRSR600542-1"/>
    </source>
</evidence>
<evidence type="ECO:0000256" key="1">
    <source>
        <dbReference type="ARBA" id="ARBA00023315"/>
    </source>
</evidence>
<evidence type="ECO:0000313" key="6">
    <source>
        <dbReference type="EMBL" id="JAS83083.1"/>
    </source>
</evidence>
<dbReference type="PROSITE" id="PS00440">
    <property type="entry name" value="ACYLTRANSF_C_2"/>
    <property type="match status" value="1"/>
</dbReference>
<feature type="domain" description="Choline/carnitine acyltransferase" evidence="5">
    <location>
        <begin position="27"/>
        <end position="114"/>
    </location>
</feature>
<evidence type="ECO:0000259" key="5">
    <source>
        <dbReference type="Pfam" id="PF00755"/>
    </source>
</evidence>
<proteinExistence type="inferred from homology"/>